<dbReference type="Pfam" id="PF25987">
    <property type="entry name" value="PRRT3"/>
    <property type="match status" value="1"/>
</dbReference>
<comment type="subcellular location">
    <subcellularLocation>
        <location evidence="1">Membrane</location>
        <topology evidence="1">Multi-pass membrane protein</topology>
    </subcellularLocation>
</comment>
<feature type="domain" description="Proline-rich transmembrane protein 3/4" evidence="8">
    <location>
        <begin position="54"/>
        <end position="329"/>
    </location>
</feature>
<keyword evidence="9" id="KW-1185">Reference proteome</keyword>
<evidence type="ECO:0000256" key="3">
    <source>
        <dbReference type="ARBA" id="ARBA00022692"/>
    </source>
</evidence>
<dbReference type="PANTHER" id="PTHR47400">
    <property type="entry name" value="PROLINE-RICH TRANSMEMBRANE PROTEIN 3"/>
    <property type="match status" value="1"/>
</dbReference>
<dbReference type="GeneID" id="122132736"/>
<evidence type="ECO:0000256" key="4">
    <source>
        <dbReference type="ARBA" id="ARBA00022729"/>
    </source>
</evidence>
<reference evidence="10" key="1">
    <citation type="submission" date="2025-08" db="UniProtKB">
        <authorList>
            <consortium name="RefSeq"/>
        </authorList>
    </citation>
    <scope>IDENTIFICATION</scope>
</reference>
<evidence type="ECO:0000256" key="5">
    <source>
        <dbReference type="ARBA" id="ARBA00022989"/>
    </source>
</evidence>
<dbReference type="Proteomes" id="UP000515152">
    <property type="component" value="Unplaced"/>
</dbReference>
<keyword evidence="3 7" id="KW-0812">Transmembrane</keyword>
<proteinExistence type="predicted"/>
<evidence type="ECO:0000313" key="10">
    <source>
        <dbReference type="RefSeq" id="XP_042563253.1"/>
    </source>
</evidence>
<evidence type="ECO:0000259" key="8">
    <source>
        <dbReference type="Pfam" id="PF25987"/>
    </source>
</evidence>
<name>A0A8M1KLJ9_CLUHA</name>
<dbReference type="KEGG" id="char:122132736"/>
<feature type="transmembrane region" description="Helical" evidence="7">
    <location>
        <begin position="107"/>
        <end position="129"/>
    </location>
</feature>
<evidence type="ECO:0000256" key="7">
    <source>
        <dbReference type="SAM" id="Phobius"/>
    </source>
</evidence>
<evidence type="ECO:0000313" key="9">
    <source>
        <dbReference type="Proteomes" id="UP000515152"/>
    </source>
</evidence>
<keyword evidence="4" id="KW-0732">Signal</keyword>
<dbReference type="OrthoDB" id="10066605at2759"/>
<sequence length="562" mass="61909">MVPDVLSETSKGDEPQQSALVRIGGFLGPITRPGFSDYSRPCLLGLGVCVAPSGPNGTTLQWEDLSRTLAFAWELHVFGCAALFLLLVGGALWGLTSAVGLLRPYSIALPMANILLLLAGVLRCAHFLIDPYGTRHLLPRPALSALYNLPLPLLLWAQVVLAMIVLRGQRLNLLPPALQRPLVTGGLVSLHCSLLFGADILSQALSPALPLMLQTFSVCWGLPLCLGLLFQTLSPRQSVRTPVPQWPAAKRVEDRARRVLSLCTVLGALSYALQIHGVLWIYGLLGDWRRFGWGWWLGQFSARLLELTWSYSLLLLASWVFWRPRGSNRRGEGEATQRGRLGSCWDRMLENLPMGPWRMPDRHWAELMPNNWAAHQRANADVSTSVSRNYDDVTTLQGRKDSNSDSTTNSTMCDSYPTPLWSHGLDWSERDCILSLIEFDLCPPSPISLTRSIDNALHFDDILGQGCLFTPPPPSWTQGLEPYCPQTGSAAAPSTPTHIAYRWALDAASSPVRPQCFRGSLHHSQPLGSEGQSPLSTKDLNLHLEESDDWGSMGSTDDITDL</sequence>
<evidence type="ECO:0000256" key="1">
    <source>
        <dbReference type="ARBA" id="ARBA00004141"/>
    </source>
</evidence>
<dbReference type="AlphaFoldDB" id="A0A8M1KLJ9"/>
<organism evidence="9 10">
    <name type="scientific">Clupea harengus</name>
    <name type="common">Atlantic herring</name>
    <dbReference type="NCBI Taxonomy" id="7950"/>
    <lineage>
        <taxon>Eukaryota</taxon>
        <taxon>Metazoa</taxon>
        <taxon>Chordata</taxon>
        <taxon>Craniata</taxon>
        <taxon>Vertebrata</taxon>
        <taxon>Euteleostomi</taxon>
        <taxon>Actinopterygii</taxon>
        <taxon>Neopterygii</taxon>
        <taxon>Teleostei</taxon>
        <taxon>Clupei</taxon>
        <taxon>Clupeiformes</taxon>
        <taxon>Clupeoidei</taxon>
        <taxon>Clupeidae</taxon>
        <taxon>Clupea</taxon>
    </lineage>
</organism>
<feature type="transmembrane region" description="Helical" evidence="7">
    <location>
        <begin position="302"/>
        <end position="322"/>
    </location>
</feature>
<accession>A0A8M1KLJ9</accession>
<feature type="transmembrane region" description="Helical" evidence="7">
    <location>
        <begin position="211"/>
        <end position="230"/>
    </location>
</feature>
<feature type="transmembrane region" description="Helical" evidence="7">
    <location>
        <begin position="75"/>
        <end position="95"/>
    </location>
</feature>
<keyword evidence="5 7" id="KW-1133">Transmembrane helix</keyword>
<keyword evidence="6 7" id="KW-0472">Membrane</keyword>
<evidence type="ECO:0000256" key="6">
    <source>
        <dbReference type="ARBA" id="ARBA00023136"/>
    </source>
</evidence>
<protein>
    <submittedName>
        <fullName evidence="10">Proline-rich transmembrane protein 3-like</fullName>
    </submittedName>
</protein>
<evidence type="ECO:0000256" key="2">
    <source>
        <dbReference type="ARBA" id="ARBA00022553"/>
    </source>
</evidence>
<gene>
    <name evidence="10" type="primary">LOC122132736</name>
</gene>
<feature type="transmembrane region" description="Helical" evidence="7">
    <location>
        <begin position="149"/>
        <end position="166"/>
    </location>
</feature>
<dbReference type="RefSeq" id="XP_042563253.1">
    <property type="nucleotide sequence ID" value="XM_042707319.1"/>
</dbReference>
<dbReference type="PANTHER" id="PTHR47400:SF1">
    <property type="entry name" value="PROLINE-RICH TRANSMEMBRANE PROTEIN 3"/>
    <property type="match status" value="1"/>
</dbReference>
<feature type="transmembrane region" description="Helical" evidence="7">
    <location>
        <begin position="259"/>
        <end position="282"/>
    </location>
</feature>
<dbReference type="InterPro" id="IPR043242">
    <property type="entry name" value="PRRT3"/>
</dbReference>
<keyword evidence="2" id="KW-0597">Phosphoprotein</keyword>
<dbReference type="InterPro" id="IPR059081">
    <property type="entry name" value="PRRT3-4"/>
</dbReference>